<evidence type="ECO:0000313" key="2">
    <source>
        <dbReference type="Proteomes" id="UP000256970"/>
    </source>
</evidence>
<dbReference type="AlphaFoldDB" id="A0A383VM68"/>
<dbReference type="Proteomes" id="UP000256970">
    <property type="component" value="Unassembled WGS sequence"/>
</dbReference>
<reference evidence="1 2" key="1">
    <citation type="submission" date="2016-10" db="EMBL/GenBank/DDBJ databases">
        <authorList>
            <person name="Cai Z."/>
        </authorList>
    </citation>
    <scope>NUCLEOTIDE SEQUENCE [LARGE SCALE GENOMIC DNA]</scope>
</reference>
<dbReference type="PANTHER" id="PTHR11319:SF35">
    <property type="entry name" value="OUTER MEMBRANE PROTEIN PMPC-RELATED"/>
    <property type="match status" value="1"/>
</dbReference>
<organism evidence="1 2">
    <name type="scientific">Tetradesmus obliquus</name>
    <name type="common">Green alga</name>
    <name type="synonym">Acutodesmus obliquus</name>
    <dbReference type="NCBI Taxonomy" id="3088"/>
    <lineage>
        <taxon>Eukaryota</taxon>
        <taxon>Viridiplantae</taxon>
        <taxon>Chlorophyta</taxon>
        <taxon>core chlorophytes</taxon>
        <taxon>Chlorophyceae</taxon>
        <taxon>CS clade</taxon>
        <taxon>Sphaeropleales</taxon>
        <taxon>Scenedesmaceae</taxon>
        <taxon>Tetradesmus</taxon>
    </lineage>
</organism>
<sequence>MFAGVSARLMFVASNASSNNASVSGGGLGAAADAQLLIDSSVVVWNAAAVHGGGISVEGNAGVAALVNSSIQFNRAKWGAGMSFGASQRLNANLKTGYFVHNLGMYNSEVSPAASDLSILGSSSVSGFAIRLGSDQSVLPVRLNVSGPFGLPCDGQLVQALLNGTQVLGVNRSDSSGVVLMRLIIQQPPGWYKIVFDLVPGEGQKAISTLQPANLSLQVRACIVSEVTPAPDACQACPEGSISLEPHSSSCRDCPPGATCPGGFVIVPLPGMWHSAPESPQVHR</sequence>
<name>A0A383VM68_TETOB</name>
<accession>A0A383VM68</accession>
<keyword evidence="2" id="KW-1185">Reference proteome</keyword>
<evidence type="ECO:0000313" key="1">
    <source>
        <dbReference type="EMBL" id="SZX65832.1"/>
    </source>
</evidence>
<gene>
    <name evidence="1" type="ORF">BQ4739_LOCUS6297</name>
</gene>
<dbReference type="EMBL" id="FNXT01000665">
    <property type="protein sequence ID" value="SZX65832.1"/>
    <property type="molecule type" value="Genomic_DNA"/>
</dbReference>
<protein>
    <submittedName>
        <fullName evidence="1">Uncharacterized protein</fullName>
    </submittedName>
</protein>
<proteinExistence type="predicted"/>
<dbReference type="PANTHER" id="PTHR11319">
    <property type="entry name" value="G PROTEIN-COUPLED RECEPTOR-RELATED"/>
    <property type="match status" value="1"/>
</dbReference>